<dbReference type="GO" id="GO:0030660">
    <property type="term" value="C:Golgi-associated vesicle membrane"/>
    <property type="evidence" value="ECO:0007669"/>
    <property type="project" value="TreeGrafter"/>
</dbReference>
<feature type="transmembrane region" description="Helical" evidence="7">
    <location>
        <begin position="166"/>
        <end position="188"/>
    </location>
</feature>
<feature type="non-terminal residue" evidence="8">
    <location>
        <position position="1"/>
    </location>
</feature>
<feature type="transmembrane region" description="Helical" evidence="7">
    <location>
        <begin position="56"/>
        <end position="79"/>
    </location>
</feature>
<dbReference type="KEGG" id="aaf:AURANDRAFT_5364"/>
<dbReference type="GO" id="GO:0005765">
    <property type="term" value="C:lysosomal membrane"/>
    <property type="evidence" value="ECO:0007669"/>
    <property type="project" value="TreeGrafter"/>
</dbReference>
<evidence type="ECO:0000256" key="1">
    <source>
        <dbReference type="ARBA" id="ARBA00004127"/>
    </source>
</evidence>
<keyword evidence="5 7" id="KW-1133">Transmembrane helix</keyword>
<evidence type="ECO:0000256" key="5">
    <source>
        <dbReference type="ARBA" id="ARBA00022989"/>
    </source>
</evidence>
<dbReference type="Proteomes" id="UP000002729">
    <property type="component" value="Unassembled WGS sequence"/>
</dbReference>
<dbReference type="OMA" id="FFEESIM"/>
<evidence type="ECO:0000313" key="9">
    <source>
        <dbReference type="Proteomes" id="UP000002729"/>
    </source>
</evidence>
<keyword evidence="6 7" id="KW-0472">Membrane</keyword>
<dbReference type="InterPro" id="IPR006639">
    <property type="entry name" value="Preselin/SPP"/>
</dbReference>
<dbReference type="PANTHER" id="PTHR12174">
    <property type="entry name" value="SIGNAL PEPTIDE PEPTIDASE"/>
    <property type="match status" value="1"/>
</dbReference>
<reference evidence="8 9" key="1">
    <citation type="journal article" date="2011" name="Proc. Natl. Acad. Sci. U.S.A.">
        <title>Niche of harmful alga Aureococcus anophagefferens revealed through ecogenomics.</title>
        <authorList>
            <person name="Gobler C.J."/>
            <person name="Berry D.L."/>
            <person name="Dyhrman S.T."/>
            <person name="Wilhelm S.W."/>
            <person name="Salamov A."/>
            <person name="Lobanov A.V."/>
            <person name="Zhang Y."/>
            <person name="Collier J.L."/>
            <person name="Wurch L.L."/>
            <person name="Kustka A.B."/>
            <person name="Dill B.D."/>
            <person name="Shah M."/>
            <person name="VerBerkmoes N.C."/>
            <person name="Kuo A."/>
            <person name="Terry A."/>
            <person name="Pangilinan J."/>
            <person name="Lindquist E.A."/>
            <person name="Lucas S."/>
            <person name="Paulsen I.T."/>
            <person name="Hattenrath-Lehmann T.K."/>
            <person name="Talmage S.C."/>
            <person name="Walker E.A."/>
            <person name="Koch F."/>
            <person name="Burson A.M."/>
            <person name="Marcoval M.A."/>
            <person name="Tang Y.Z."/>
            <person name="Lecleir G.R."/>
            <person name="Coyne K.J."/>
            <person name="Berg G.M."/>
            <person name="Bertrand E.M."/>
            <person name="Saito M.A."/>
            <person name="Gladyshev V.N."/>
            <person name="Grigoriev I.V."/>
        </authorList>
    </citation>
    <scope>NUCLEOTIDE SEQUENCE [LARGE SCALE GENOMIC DNA]</scope>
    <source>
        <strain evidence="9">CCMP 1984</strain>
    </source>
</reference>
<evidence type="ECO:0000313" key="8">
    <source>
        <dbReference type="EMBL" id="EGB04772.1"/>
    </source>
</evidence>
<evidence type="ECO:0000256" key="7">
    <source>
        <dbReference type="SAM" id="Phobius"/>
    </source>
</evidence>
<gene>
    <name evidence="8" type="ORF">AURANDRAFT_5364</name>
</gene>
<dbReference type="InterPro" id="IPR007369">
    <property type="entry name" value="Peptidase_A22B_SPP"/>
</dbReference>
<evidence type="ECO:0000256" key="6">
    <source>
        <dbReference type="ARBA" id="ARBA00023136"/>
    </source>
</evidence>
<name>F0YJD8_AURAN</name>
<feature type="transmembrane region" description="Helical" evidence="7">
    <location>
        <begin position="194"/>
        <end position="211"/>
    </location>
</feature>
<feature type="transmembrane region" description="Helical" evidence="7">
    <location>
        <begin position="29"/>
        <end position="49"/>
    </location>
</feature>
<evidence type="ECO:0000256" key="3">
    <source>
        <dbReference type="ARBA" id="ARBA00022692"/>
    </source>
</evidence>
<dbReference type="Pfam" id="PF04258">
    <property type="entry name" value="Peptidase_A22B"/>
    <property type="match status" value="1"/>
</dbReference>
<dbReference type="GO" id="GO:0098554">
    <property type="term" value="C:cytoplasmic side of endoplasmic reticulum membrane"/>
    <property type="evidence" value="ECO:0007669"/>
    <property type="project" value="TreeGrafter"/>
</dbReference>
<organism evidence="9">
    <name type="scientific">Aureococcus anophagefferens</name>
    <name type="common">Harmful bloom alga</name>
    <dbReference type="NCBI Taxonomy" id="44056"/>
    <lineage>
        <taxon>Eukaryota</taxon>
        <taxon>Sar</taxon>
        <taxon>Stramenopiles</taxon>
        <taxon>Ochrophyta</taxon>
        <taxon>Pelagophyceae</taxon>
        <taxon>Pelagomonadales</taxon>
        <taxon>Pelagomonadaceae</taxon>
        <taxon>Aureococcus</taxon>
    </lineage>
</organism>
<comment type="subcellular location">
    <subcellularLocation>
        <location evidence="1">Endomembrane system</location>
        <topology evidence="1">Multi-pass membrane protein</topology>
    </subcellularLocation>
</comment>
<keyword evidence="4" id="KW-0378">Hydrolase</keyword>
<comment type="similarity">
    <text evidence="2">Belongs to the peptidase A22B family.</text>
</comment>
<dbReference type="PANTHER" id="PTHR12174:SF75">
    <property type="entry name" value="SIGNAL PEPTIDE PEPTIDASE-LIKE 2"/>
    <property type="match status" value="1"/>
</dbReference>
<keyword evidence="3 7" id="KW-0812">Transmembrane</keyword>
<dbReference type="SMART" id="SM00730">
    <property type="entry name" value="PSN"/>
    <property type="match status" value="1"/>
</dbReference>
<feature type="transmembrane region" description="Helical" evidence="7">
    <location>
        <begin position="126"/>
        <end position="145"/>
    </location>
</feature>
<dbReference type="OrthoDB" id="29661at2759"/>
<sequence>GAVSLLDVASAGLGVSCSLWWLAARRASYAWVLQDTFGMCLCVLFLNVIKLNSLRVAAMLLSMAFCYDIFFVFLSPYFFEESIMVKVATGKGPSKDADYCEKYPADDDCQSTQLPMLLMLPRFGEVGGGYTMLGLGDIVLPGLLVSFAARYDAAAAAAHGTRLPKYFLLMVAGYAAGLAMANVAVAVFQLGQPALLYLVPCTLGVFLLYARSEGTLPMFWRGPP</sequence>
<dbReference type="GeneID" id="20222320"/>
<proteinExistence type="inferred from homology"/>
<accession>F0YJD8</accession>
<dbReference type="AlphaFoldDB" id="F0YJD8"/>
<dbReference type="InParanoid" id="F0YJD8"/>
<protein>
    <submittedName>
        <fullName evidence="8">Uncharacterized protein</fullName>
    </submittedName>
</protein>
<keyword evidence="9" id="KW-1185">Reference proteome</keyword>
<dbReference type="EMBL" id="GL833147">
    <property type="protein sequence ID" value="EGB04772.1"/>
    <property type="molecule type" value="Genomic_DNA"/>
</dbReference>
<evidence type="ECO:0000256" key="2">
    <source>
        <dbReference type="ARBA" id="ARBA00006859"/>
    </source>
</evidence>
<feature type="non-terminal residue" evidence="8">
    <location>
        <position position="224"/>
    </location>
</feature>
<dbReference type="RefSeq" id="XP_009040509.1">
    <property type="nucleotide sequence ID" value="XM_009042261.1"/>
</dbReference>
<evidence type="ECO:0000256" key="4">
    <source>
        <dbReference type="ARBA" id="ARBA00022801"/>
    </source>
</evidence>
<dbReference type="GO" id="GO:0042500">
    <property type="term" value="F:aspartic endopeptidase activity, intramembrane cleaving"/>
    <property type="evidence" value="ECO:0007669"/>
    <property type="project" value="InterPro"/>
</dbReference>
<dbReference type="GO" id="GO:0033619">
    <property type="term" value="P:membrane protein proteolysis"/>
    <property type="evidence" value="ECO:0007669"/>
    <property type="project" value="TreeGrafter"/>
</dbReference>
<dbReference type="eggNOG" id="KOG2442">
    <property type="taxonomic scope" value="Eukaryota"/>
</dbReference>
<dbReference type="GO" id="GO:0098553">
    <property type="term" value="C:lumenal side of endoplasmic reticulum membrane"/>
    <property type="evidence" value="ECO:0007669"/>
    <property type="project" value="TreeGrafter"/>
</dbReference>